<dbReference type="AlphaFoldDB" id="A0A7M2RGD5"/>
<keyword evidence="1" id="KW-1133">Transmembrane helix</keyword>
<feature type="domain" description="DUF7088" evidence="3">
    <location>
        <begin position="68"/>
        <end position="151"/>
    </location>
</feature>
<keyword evidence="1" id="KW-0812">Transmembrane</keyword>
<evidence type="ECO:0000313" key="5">
    <source>
        <dbReference type="Proteomes" id="UP000593601"/>
    </source>
</evidence>
<feature type="domain" description="ABC-type uncharacterised transport system" evidence="2">
    <location>
        <begin position="200"/>
        <end position="420"/>
    </location>
</feature>
<organism evidence="4 5">
    <name type="scientific">Blautia liquoris</name>
    <dbReference type="NCBI Taxonomy" id="2779518"/>
    <lineage>
        <taxon>Bacteria</taxon>
        <taxon>Bacillati</taxon>
        <taxon>Bacillota</taxon>
        <taxon>Clostridia</taxon>
        <taxon>Lachnospirales</taxon>
        <taxon>Lachnospiraceae</taxon>
        <taxon>Blautia</taxon>
    </lineage>
</organism>
<dbReference type="RefSeq" id="WP_193735726.1">
    <property type="nucleotide sequence ID" value="NZ_CP063304.1"/>
</dbReference>
<accession>A0A7M2RGD5</accession>
<proteinExistence type="predicted"/>
<dbReference type="InterPro" id="IPR019196">
    <property type="entry name" value="ABC_transp_unknown"/>
</dbReference>
<dbReference type="Pfam" id="PF23357">
    <property type="entry name" value="DUF7088"/>
    <property type="match status" value="1"/>
</dbReference>
<evidence type="ECO:0000256" key="1">
    <source>
        <dbReference type="SAM" id="Phobius"/>
    </source>
</evidence>
<protein>
    <submittedName>
        <fullName evidence="4">GldG family protein</fullName>
    </submittedName>
</protein>
<keyword evidence="1" id="KW-0472">Membrane</keyword>
<feature type="transmembrane region" description="Helical" evidence="1">
    <location>
        <begin position="467"/>
        <end position="490"/>
    </location>
</feature>
<dbReference type="InterPro" id="IPR055396">
    <property type="entry name" value="DUF7088"/>
</dbReference>
<evidence type="ECO:0000259" key="2">
    <source>
        <dbReference type="Pfam" id="PF09822"/>
    </source>
</evidence>
<dbReference type="KEGG" id="bliq:INP51_15995"/>
<name>A0A7M2RGD5_9FIRM</name>
<feature type="transmembrane region" description="Helical" evidence="1">
    <location>
        <begin position="33"/>
        <end position="53"/>
    </location>
</feature>
<dbReference type="EMBL" id="CP063304">
    <property type="protein sequence ID" value="QOV19406.1"/>
    <property type="molecule type" value="Genomic_DNA"/>
</dbReference>
<keyword evidence="5" id="KW-1185">Reference proteome</keyword>
<evidence type="ECO:0000313" key="4">
    <source>
        <dbReference type="EMBL" id="QOV19406.1"/>
    </source>
</evidence>
<evidence type="ECO:0000259" key="3">
    <source>
        <dbReference type="Pfam" id="PF23357"/>
    </source>
</evidence>
<dbReference type="Proteomes" id="UP000593601">
    <property type="component" value="Chromosome"/>
</dbReference>
<dbReference type="Pfam" id="PF09822">
    <property type="entry name" value="ABC_transp_aux"/>
    <property type="match status" value="1"/>
</dbReference>
<gene>
    <name evidence="4" type="ORF">INP51_15995</name>
</gene>
<reference evidence="4 5" key="1">
    <citation type="submission" date="2020-10" db="EMBL/GenBank/DDBJ databases">
        <title>Blautia liquoris sp.nov., isolated from the mud in a fermentation cellar used for the production of Chinese strong-flavoured liquor.</title>
        <authorList>
            <person name="Lu L."/>
        </authorList>
    </citation>
    <scope>NUCLEOTIDE SEQUENCE [LARGE SCALE GENOMIC DNA]</scope>
    <source>
        <strain evidence="4 5">LZLJ-3</strain>
    </source>
</reference>
<sequence>MKTDKKKSNVNIKKRIKNTFAGEEHKKHLQHGVYASFMTVIVIAVIFVINLVMGQIPSSKTQIDTSTSKLYSLSDEGRKAVKNISQKVTLYYYVKSGSEDDNISKLLNNFKETSKKIKVEKIDPELHPAFAAKYTSDTMTSGSVIVVSKDRNKILSQSDLYETQVDYQTMSQQVTGFDGEGQIISAINYVTNDKMPVLYTLTGHDEIEMGTNLKSSMEKSNVDMKPLNLLTSDQVPDDAGVLMVGAPGKDLSKEETDKIIQYLENGGKVLMFTGFNKDDMNNFNSILTNYGLKRDPGIVIEGDSSHYIPKYPQYLIPELNSSSKIISDLSKDTFVLAPNAQAIKKLDNYRDTLTIDSLMSTTDKAYIKKVNDEGKITAEKEDGDEEGKFDIGVSVSEKLEDGKTSELVYFSSAGMLSNDSDTLVNGGDTSIVTAAVNSLCKAEKGSSVTIPVKSLTSGNLSMTARDAGFWSVVITGIIPLIFLLTGFLIWMKRRKQ</sequence>